<reference evidence="1" key="1">
    <citation type="submission" date="2020-06" db="EMBL/GenBank/DDBJ databases">
        <authorList>
            <consortium name="Plant Systems Biology data submission"/>
        </authorList>
    </citation>
    <scope>NUCLEOTIDE SEQUENCE</scope>
    <source>
        <strain evidence="1">D6</strain>
    </source>
</reference>
<accession>A0A9N8DBH0</accession>
<evidence type="ECO:0000313" key="2">
    <source>
        <dbReference type="Proteomes" id="UP001153069"/>
    </source>
</evidence>
<organism evidence="1 2">
    <name type="scientific">Seminavis robusta</name>
    <dbReference type="NCBI Taxonomy" id="568900"/>
    <lineage>
        <taxon>Eukaryota</taxon>
        <taxon>Sar</taxon>
        <taxon>Stramenopiles</taxon>
        <taxon>Ochrophyta</taxon>
        <taxon>Bacillariophyta</taxon>
        <taxon>Bacillariophyceae</taxon>
        <taxon>Bacillariophycidae</taxon>
        <taxon>Naviculales</taxon>
        <taxon>Naviculaceae</taxon>
        <taxon>Seminavis</taxon>
    </lineage>
</organism>
<proteinExistence type="predicted"/>
<dbReference type="Gene3D" id="1.25.40.280">
    <property type="entry name" value="alix/aip1 like domains"/>
    <property type="match status" value="1"/>
</dbReference>
<dbReference type="Proteomes" id="UP001153069">
    <property type="component" value="Unassembled WGS sequence"/>
</dbReference>
<gene>
    <name evidence="1" type="ORF">SEMRO_76_G041560.1</name>
</gene>
<dbReference type="InterPro" id="IPR011990">
    <property type="entry name" value="TPR-like_helical_dom_sf"/>
</dbReference>
<keyword evidence="2" id="KW-1185">Reference proteome</keyword>
<evidence type="ECO:0008006" key="3">
    <source>
        <dbReference type="Google" id="ProtNLM"/>
    </source>
</evidence>
<evidence type="ECO:0000313" key="1">
    <source>
        <dbReference type="EMBL" id="CAB9500117.1"/>
    </source>
</evidence>
<name>A0A9N8DBH0_9STRA</name>
<dbReference type="InterPro" id="IPR038499">
    <property type="entry name" value="BRO1_sf"/>
</dbReference>
<protein>
    <recommendedName>
        <fullName evidence="3">BRO1 domain-containing protein</fullName>
    </recommendedName>
</protein>
<sequence length="260" mass="28676">MDCSSRSYSSSDNSSERLSFLLEQAAGLNEDGVYELSSGKPQEAIPLFQEAWESLMEVAGATGSTCTSSIVGTDCSTAATTTRIQIPHLEDDVFYIYSCAVAYSASTSTTPVNTTSKDVQFECAIVLFNLALAFHQQGKKTKKEGFLRRALQYYQQCQQSLQQVLTTNTTCTAHDELILLTLAVMNNQASIEYELPIPTTTNTTSAANNDNSEKLWHYSIHAILDEETTNFSMVEQSQIHEFVQNAMVFRLQRPCAAPTA</sequence>
<dbReference type="AlphaFoldDB" id="A0A9N8DBH0"/>
<dbReference type="SUPFAM" id="SSF48452">
    <property type="entry name" value="TPR-like"/>
    <property type="match status" value="1"/>
</dbReference>
<comment type="caution">
    <text evidence="1">The sequence shown here is derived from an EMBL/GenBank/DDBJ whole genome shotgun (WGS) entry which is preliminary data.</text>
</comment>
<dbReference type="EMBL" id="CAICTM010000075">
    <property type="protein sequence ID" value="CAB9500117.1"/>
    <property type="molecule type" value="Genomic_DNA"/>
</dbReference>